<dbReference type="GO" id="GO:0016887">
    <property type="term" value="F:ATP hydrolysis activity"/>
    <property type="evidence" value="ECO:0007669"/>
    <property type="project" value="InterPro"/>
</dbReference>
<protein>
    <submittedName>
        <fullName evidence="1">Uncharacterized protein</fullName>
    </submittedName>
</protein>
<reference evidence="1" key="1">
    <citation type="submission" date="2022-10" db="EMBL/GenBank/DDBJ databases">
        <title>Novel sulphate-reducing endosymbionts in the free-living metamonad Anaeramoeba.</title>
        <authorList>
            <person name="Jerlstrom-Hultqvist J."/>
            <person name="Cepicka I."/>
            <person name="Gallot-Lavallee L."/>
            <person name="Salas-Leiva D."/>
            <person name="Curtis B.A."/>
            <person name="Zahonova K."/>
            <person name="Pipaliya S."/>
            <person name="Dacks J."/>
            <person name="Roger A.J."/>
        </authorList>
    </citation>
    <scope>NUCLEOTIDE SEQUENCE</scope>
    <source>
        <strain evidence="1">BMAN</strain>
    </source>
</reference>
<dbReference type="Proteomes" id="UP001149090">
    <property type="component" value="Unassembled WGS sequence"/>
</dbReference>
<gene>
    <name evidence="1" type="ORF">M0811_02667</name>
</gene>
<proteinExistence type="predicted"/>
<dbReference type="GO" id="GO:0004842">
    <property type="term" value="F:ubiquitin-protein transferase activity"/>
    <property type="evidence" value="ECO:0007669"/>
    <property type="project" value="InterPro"/>
</dbReference>
<evidence type="ECO:0000313" key="2">
    <source>
        <dbReference type="Proteomes" id="UP001149090"/>
    </source>
</evidence>
<dbReference type="PANTHER" id="PTHR22605:SF16">
    <property type="entry name" value="E3 UBIQUITIN-PROTEIN LIGASE RNF213"/>
    <property type="match status" value="1"/>
</dbReference>
<dbReference type="PANTHER" id="PTHR22605">
    <property type="entry name" value="RZ-TYPE DOMAIN-CONTAINING PROTEIN"/>
    <property type="match status" value="1"/>
</dbReference>
<keyword evidence="2" id="KW-1185">Reference proteome</keyword>
<dbReference type="AlphaFoldDB" id="A0A9Q0R678"/>
<accession>A0A9Q0R678</accession>
<dbReference type="EMBL" id="JAPDFW010000114">
    <property type="protein sequence ID" value="KAJ5068724.1"/>
    <property type="molecule type" value="Genomic_DNA"/>
</dbReference>
<evidence type="ECO:0000313" key="1">
    <source>
        <dbReference type="EMBL" id="KAJ5068724.1"/>
    </source>
</evidence>
<dbReference type="InterPro" id="IPR031248">
    <property type="entry name" value="RNF213"/>
</dbReference>
<name>A0A9Q0R678_ANAIG</name>
<dbReference type="OMA" id="PMCRSEK"/>
<comment type="caution">
    <text evidence="1">The sequence shown here is derived from an EMBL/GenBank/DDBJ whole genome shotgun (WGS) entry which is preliminary data.</text>
</comment>
<sequence length="213" mass="24707">MSKTQMSENEFILKKNKISRHLMILTDNIMILPLIAQEFQIEHDQLIFGSFFNEDRNDFQITQDLKNVANSISLGKLVVLVQEDQLFEPLYDLLNQNYSEYSGQYFTRISFGPTRKITPISLDSRIIVMMDKTNAYTTLSPAILNRFEKQLLTAQDFIKTKMGLKILEIIEDAFQKIESFSEIKKDKLILCYNQETIPSLVVKLEQGPIKTII</sequence>
<dbReference type="OrthoDB" id="2423195at2759"/>
<organism evidence="1 2">
    <name type="scientific">Anaeramoeba ignava</name>
    <name type="common">Anaerobic marine amoeba</name>
    <dbReference type="NCBI Taxonomy" id="1746090"/>
    <lineage>
        <taxon>Eukaryota</taxon>
        <taxon>Metamonada</taxon>
        <taxon>Anaeramoebidae</taxon>
        <taxon>Anaeramoeba</taxon>
    </lineage>
</organism>